<dbReference type="InterPro" id="IPR003593">
    <property type="entry name" value="AAA+_ATPase"/>
</dbReference>
<name>A0A7V8JRH2_9BURK</name>
<dbReference type="SMART" id="SM00382">
    <property type="entry name" value="AAA"/>
    <property type="match status" value="2"/>
</dbReference>
<dbReference type="EMBL" id="WNDQ01000010">
    <property type="protein sequence ID" value="KAF1022668.1"/>
    <property type="molecule type" value="Genomic_DNA"/>
</dbReference>
<evidence type="ECO:0000256" key="6">
    <source>
        <dbReference type="SAM" id="MobiDB-lite"/>
    </source>
</evidence>
<dbReference type="InterPro" id="IPR050319">
    <property type="entry name" value="ABC_transp_ATP-bind"/>
</dbReference>
<keyword evidence="3" id="KW-1003">Cell membrane</keyword>
<dbReference type="GO" id="GO:0055085">
    <property type="term" value="P:transmembrane transport"/>
    <property type="evidence" value="ECO:0007669"/>
    <property type="project" value="UniProtKB-ARBA"/>
</dbReference>
<feature type="domain" description="ABC transporter" evidence="7">
    <location>
        <begin position="309"/>
        <end position="545"/>
    </location>
</feature>
<dbReference type="PROSITE" id="PS00211">
    <property type="entry name" value="ABC_TRANSPORTER_1"/>
    <property type="match status" value="2"/>
</dbReference>
<dbReference type="Pfam" id="PF08352">
    <property type="entry name" value="oligo_HPY"/>
    <property type="match status" value="1"/>
</dbReference>
<keyword evidence="2" id="KW-0813">Transport</keyword>
<sequence length="553" mass="58758">MNPLQFKPRTAARQADDTPVGGTAEPGREAAAPLVRVRNLRVDFRDGWAWRRAVAGVSFDVAAGQCVALVGESGSGKSVTARSLIGLHGAGARVSADELALRGRSLLALGERQWRGVRGREIGYILQDALVSLDPLRTIGQELREAIVATGSAGPEGVRARSLALLERARLADGADRLDDHPAQLSGGQRQRALIATALAGNPPVLIADEPTTALDASVQQQILALFAQLKREGAGLVLISHDLGAVAQLADHLLILRRGEVVESGPAAQVLRAPQHAYTRALIAAVPRLGDAGVGPGEAPSGARRELLRAEGIVKHYTPTRQALRGVDLVLHEGRTLGLVGESGSGKTTLARIIAGLESASAGRIVPGPALLAAAAGRARPIQFVYQDPLSAFDPRHTVQQILAEALRLRFGRESRARQRQRVAEWLVRVGLPPDLGARRPLTLSGGQRQRVAIARALAVEPRLVVMDEPVSALDVSVQQQILVLIATLQRDTGVAFLFISHDLGVIQQVSHDVAVLRHGELREAGPAHAVLSRPRDDYTRELIAAVAHLPA</sequence>
<dbReference type="InterPro" id="IPR027417">
    <property type="entry name" value="P-loop_NTPase"/>
</dbReference>
<keyword evidence="4" id="KW-0547">Nucleotide-binding</keyword>
<evidence type="ECO:0000256" key="1">
    <source>
        <dbReference type="ARBA" id="ARBA00005417"/>
    </source>
</evidence>
<dbReference type="InterPro" id="IPR003439">
    <property type="entry name" value="ABC_transporter-like_ATP-bd"/>
</dbReference>
<dbReference type="Gene3D" id="3.40.50.300">
    <property type="entry name" value="P-loop containing nucleotide triphosphate hydrolases"/>
    <property type="match status" value="2"/>
</dbReference>
<feature type="domain" description="ABC transporter" evidence="7">
    <location>
        <begin position="35"/>
        <end position="284"/>
    </location>
</feature>
<dbReference type="Pfam" id="PF00005">
    <property type="entry name" value="ABC_tran"/>
    <property type="match status" value="2"/>
</dbReference>
<dbReference type="GO" id="GO:0015833">
    <property type="term" value="P:peptide transport"/>
    <property type="evidence" value="ECO:0007669"/>
    <property type="project" value="InterPro"/>
</dbReference>
<feature type="region of interest" description="Disordered" evidence="6">
    <location>
        <begin position="1"/>
        <end position="28"/>
    </location>
</feature>
<gene>
    <name evidence="8" type="primary">gsiA_6</name>
    <name evidence="8" type="ORF">GAK30_01041</name>
</gene>
<comment type="caution">
    <text evidence="8">The sequence shown here is derived from an EMBL/GenBank/DDBJ whole genome shotgun (WGS) entry which is preliminary data.</text>
</comment>
<dbReference type="Proteomes" id="UP000461670">
    <property type="component" value="Unassembled WGS sequence"/>
</dbReference>
<dbReference type="InterPro" id="IPR013563">
    <property type="entry name" value="Oligopep_ABC_C"/>
</dbReference>
<keyword evidence="5 8" id="KW-0067">ATP-binding</keyword>
<dbReference type="SUPFAM" id="SSF52540">
    <property type="entry name" value="P-loop containing nucleoside triphosphate hydrolases"/>
    <property type="match status" value="2"/>
</dbReference>
<dbReference type="PROSITE" id="PS50893">
    <property type="entry name" value="ABC_TRANSPORTER_2"/>
    <property type="match status" value="2"/>
</dbReference>
<dbReference type="PANTHER" id="PTHR43776:SF7">
    <property type="entry name" value="D,D-DIPEPTIDE TRANSPORT ATP-BINDING PROTEIN DDPF-RELATED"/>
    <property type="match status" value="1"/>
</dbReference>
<evidence type="ECO:0000259" key="7">
    <source>
        <dbReference type="PROSITE" id="PS50893"/>
    </source>
</evidence>
<protein>
    <submittedName>
        <fullName evidence="8">Glutathione import ATP-binding protein GsiA</fullName>
    </submittedName>
</protein>
<evidence type="ECO:0000256" key="4">
    <source>
        <dbReference type="ARBA" id="ARBA00022741"/>
    </source>
</evidence>
<comment type="similarity">
    <text evidence="1">Belongs to the ABC transporter superfamily.</text>
</comment>
<proteinExistence type="inferred from homology"/>
<reference evidence="9" key="1">
    <citation type="journal article" date="2020" name="MBio">
        <title>Horizontal gene transfer to a defensive symbiont with a reduced genome amongst a multipartite beetle microbiome.</title>
        <authorList>
            <person name="Waterworth S.C."/>
            <person name="Florez L.V."/>
            <person name="Rees E.R."/>
            <person name="Hertweck C."/>
            <person name="Kaltenpoth M."/>
            <person name="Kwan J.C."/>
        </authorList>
    </citation>
    <scope>NUCLEOTIDE SEQUENCE [LARGE SCALE GENOMIC DNA]</scope>
</reference>
<organism evidence="8 9">
    <name type="scientific">Paracidovorax wautersii</name>
    <dbReference type="NCBI Taxonomy" id="1177982"/>
    <lineage>
        <taxon>Bacteria</taxon>
        <taxon>Pseudomonadati</taxon>
        <taxon>Pseudomonadota</taxon>
        <taxon>Betaproteobacteria</taxon>
        <taxon>Burkholderiales</taxon>
        <taxon>Comamonadaceae</taxon>
        <taxon>Paracidovorax</taxon>
    </lineage>
</organism>
<dbReference type="InterPro" id="IPR017871">
    <property type="entry name" value="ABC_transporter-like_CS"/>
</dbReference>
<dbReference type="CDD" id="cd03257">
    <property type="entry name" value="ABC_NikE_OppD_transporters"/>
    <property type="match status" value="2"/>
</dbReference>
<evidence type="ECO:0000313" key="8">
    <source>
        <dbReference type="EMBL" id="KAF1022668.1"/>
    </source>
</evidence>
<evidence type="ECO:0000313" key="9">
    <source>
        <dbReference type="Proteomes" id="UP000461670"/>
    </source>
</evidence>
<dbReference type="GO" id="GO:0016887">
    <property type="term" value="F:ATP hydrolysis activity"/>
    <property type="evidence" value="ECO:0007669"/>
    <property type="project" value="InterPro"/>
</dbReference>
<keyword evidence="3" id="KW-0472">Membrane</keyword>
<evidence type="ECO:0000256" key="2">
    <source>
        <dbReference type="ARBA" id="ARBA00022448"/>
    </source>
</evidence>
<accession>A0A7V8JRH2</accession>
<dbReference type="AlphaFoldDB" id="A0A7V8JRH2"/>
<evidence type="ECO:0000256" key="5">
    <source>
        <dbReference type="ARBA" id="ARBA00022840"/>
    </source>
</evidence>
<evidence type="ECO:0000256" key="3">
    <source>
        <dbReference type="ARBA" id="ARBA00022475"/>
    </source>
</evidence>
<dbReference type="PANTHER" id="PTHR43776">
    <property type="entry name" value="TRANSPORT ATP-BINDING PROTEIN"/>
    <property type="match status" value="1"/>
</dbReference>
<dbReference type="GO" id="GO:0005524">
    <property type="term" value="F:ATP binding"/>
    <property type="evidence" value="ECO:0007669"/>
    <property type="project" value="UniProtKB-KW"/>
</dbReference>